<sequence length="39" mass="4544">MSYGILPCTQDHHSLHQLVPVLNYKNLHNKAVAFTRIFH</sequence>
<keyword evidence="2" id="KW-1185">Reference proteome</keyword>
<evidence type="ECO:0000313" key="2">
    <source>
        <dbReference type="Proteomes" id="UP001152798"/>
    </source>
</evidence>
<protein>
    <submittedName>
        <fullName evidence="1">Uncharacterized protein</fullName>
    </submittedName>
</protein>
<gene>
    <name evidence="1" type="ORF">NEZAVI_LOCUS2459</name>
</gene>
<proteinExistence type="predicted"/>
<dbReference type="AlphaFoldDB" id="A0A9P0GZ09"/>
<accession>A0A9P0GZ09</accession>
<organism evidence="1 2">
    <name type="scientific">Nezara viridula</name>
    <name type="common">Southern green stink bug</name>
    <name type="synonym">Cimex viridulus</name>
    <dbReference type="NCBI Taxonomy" id="85310"/>
    <lineage>
        <taxon>Eukaryota</taxon>
        <taxon>Metazoa</taxon>
        <taxon>Ecdysozoa</taxon>
        <taxon>Arthropoda</taxon>
        <taxon>Hexapoda</taxon>
        <taxon>Insecta</taxon>
        <taxon>Pterygota</taxon>
        <taxon>Neoptera</taxon>
        <taxon>Paraneoptera</taxon>
        <taxon>Hemiptera</taxon>
        <taxon>Heteroptera</taxon>
        <taxon>Panheteroptera</taxon>
        <taxon>Pentatomomorpha</taxon>
        <taxon>Pentatomoidea</taxon>
        <taxon>Pentatomidae</taxon>
        <taxon>Pentatominae</taxon>
        <taxon>Nezara</taxon>
    </lineage>
</organism>
<name>A0A9P0GZ09_NEZVI</name>
<dbReference type="EMBL" id="OV725077">
    <property type="protein sequence ID" value="CAH1391438.1"/>
    <property type="molecule type" value="Genomic_DNA"/>
</dbReference>
<reference evidence="1" key="1">
    <citation type="submission" date="2022-01" db="EMBL/GenBank/DDBJ databases">
        <authorList>
            <person name="King R."/>
        </authorList>
    </citation>
    <scope>NUCLEOTIDE SEQUENCE</scope>
</reference>
<evidence type="ECO:0000313" key="1">
    <source>
        <dbReference type="EMBL" id="CAH1391438.1"/>
    </source>
</evidence>
<dbReference type="Proteomes" id="UP001152798">
    <property type="component" value="Chromosome 1"/>
</dbReference>